<evidence type="ECO:0000259" key="4">
    <source>
        <dbReference type="Pfam" id="PF01420"/>
    </source>
</evidence>
<keyword evidence="5" id="KW-0540">Nuclease</keyword>
<keyword evidence="3" id="KW-0238">DNA-binding</keyword>
<keyword evidence="2" id="KW-0680">Restriction system</keyword>
<dbReference type="InterPro" id="IPR052021">
    <property type="entry name" value="Type-I_RS_S_subunit"/>
</dbReference>
<dbReference type="EMBL" id="CP088156">
    <property type="protein sequence ID" value="UFZ02601.1"/>
    <property type="molecule type" value="Genomic_DNA"/>
</dbReference>
<dbReference type="GO" id="GO:0016787">
    <property type="term" value="F:hydrolase activity"/>
    <property type="evidence" value="ECO:0007669"/>
    <property type="project" value="UniProtKB-KW"/>
</dbReference>
<dbReference type="RefSeq" id="WP_231318387.1">
    <property type="nucleotide sequence ID" value="NZ_CP088156.1"/>
</dbReference>
<evidence type="ECO:0000313" key="5">
    <source>
        <dbReference type="EMBL" id="UFZ02601.1"/>
    </source>
</evidence>
<gene>
    <name evidence="5" type="ORF">LQG66_25400</name>
</gene>
<dbReference type="PANTHER" id="PTHR30408">
    <property type="entry name" value="TYPE-1 RESTRICTION ENZYME ECOKI SPECIFICITY PROTEIN"/>
    <property type="match status" value="1"/>
</dbReference>
<comment type="similarity">
    <text evidence="1">Belongs to the type-I restriction system S methylase family.</text>
</comment>
<keyword evidence="5" id="KW-0378">Hydrolase</keyword>
<dbReference type="SUPFAM" id="SSF116734">
    <property type="entry name" value="DNA methylase specificity domain"/>
    <property type="match status" value="2"/>
</dbReference>
<keyword evidence="6" id="KW-1185">Reference proteome</keyword>
<protein>
    <submittedName>
        <fullName evidence="5">Restriction endonuclease subunit S</fullName>
        <ecNumber evidence="5">3.1.21.-</ecNumber>
    </submittedName>
</protein>
<evidence type="ECO:0000256" key="3">
    <source>
        <dbReference type="ARBA" id="ARBA00023125"/>
    </source>
</evidence>
<sequence>MHKEWVEAKLADICAPHGLQTGPFGSQLKAEEYVDDVDGVPVAMPKDLIDGRINSATIARVSRKKAREMARHELRKGDLVFARRGELGRIAIVTQAEDGWICGTGCLRARLLSAVDPEFVALFFTTASSVQWLNDNAVGQTMLNLNTEILAALPIKFPPIGEQRGVARILRTWDCAIETAERLINAKAAVFEHWSHALLTGRRQLGRKRINWQSVPLTDATLEVSARNEDRQLAANSVMAVNKVHGMIPMKDHVRAADLSRYKVVHPKAFAYNPMRLNIGSIAQNNHGRDVLVSPDYVAFEARADLLMPAYFDHVRRAPMWSRFVKTAGSGGVRIRIYYEDLSGFILELPSLEEQARIVEVLDTARREMAILERQRDALVLQKRGLMQKLLTGEWSVSISGSCEAAE</sequence>
<name>A0ABY3R5K2_9BRAD</name>
<dbReference type="InterPro" id="IPR044946">
    <property type="entry name" value="Restrct_endonuc_typeI_TRD_sf"/>
</dbReference>
<reference evidence="5" key="1">
    <citation type="journal article" date="2024" name="Antonie Van Leeuwenhoek">
        <title>Bradyrhizobium ontarionense sp. nov., a novel bacterial symbiont isolated from Aeschynomene indica (Indian jointvetch), harbours photosynthesis, nitrogen fixation and nitrous oxide (N2O) reductase genes.</title>
        <authorList>
            <person name="Bromfield E.S.P."/>
            <person name="Cloutier S."/>
        </authorList>
    </citation>
    <scope>NUCLEOTIDE SEQUENCE</scope>
    <source>
        <strain evidence="5">A19</strain>
    </source>
</reference>
<evidence type="ECO:0000256" key="1">
    <source>
        <dbReference type="ARBA" id="ARBA00010923"/>
    </source>
</evidence>
<dbReference type="InterPro" id="IPR000055">
    <property type="entry name" value="Restrct_endonuc_typeI_TRD"/>
</dbReference>
<evidence type="ECO:0000313" key="6">
    <source>
        <dbReference type="Proteomes" id="UP001431010"/>
    </source>
</evidence>
<evidence type="ECO:0000256" key="2">
    <source>
        <dbReference type="ARBA" id="ARBA00022747"/>
    </source>
</evidence>
<keyword evidence="5" id="KW-0255">Endonuclease</keyword>
<proteinExistence type="inferred from homology"/>
<dbReference type="Proteomes" id="UP001431010">
    <property type="component" value="Chromosome"/>
</dbReference>
<feature type="domain" description="Type I restriction modification DNA specificity" evidence="4">
    <location>
        <begin position="71"/>
        <end position="184"/>
    </location>
</feature>
<dbReference type="Pfam" id="PF01420">
    <property type="entry name" value="Methylase_S"/>
    <property type="match status" value="1"/>
</dbReference>
<dbReference type="EC" id="3.1.21.-" evidence="5"/>
<dbReference type="CDD" id="cd16961">
    <property type="entry name" value="RMtype1_S_TRD-CR_like"/>
    <property type="match status" value="1"/>
</dbReference>
<dbReference type="Gene3D" id="3.90.220.20">
    <property type="entry name" value="DNA methylase specificity domains"/>
    <property type="match status" value="2"/>
</dbReference>
<dbReference type="GO" id="GO:0004519">
    <property type="term" value="F:endonuclease activity"/>
    <property type="evidence" value="ECO:0007669"/>
    <property type="project" value="UniProtKB-KW"/>
</dbReference>
<organism evidence="5 6">
    <name type="scientific">Bradyrhizobium ontarionense</name>
    <dbReference type="NCBI Taxonomy" id="2898149"/>
    <lineage>
        <taxon>Bacteria</taxon>
        <taxon>Pseudomonadati</taxon>
        <taxon>Pseudomonadota</taxon>
        <taxon>Alphaproteobacteria</taxon>
        <taxon>Hyphomicrobiales</taxon>
        <taxon>Nitrobacteraceae</taxon>
        <taxon>Bradyrhizobium</taxon>
    </lineage>
</organism>
<dbReference type="PANTHER" id="PTHR30408:SF12">
    <property type="entry name" value="TYPE I RESTRICTION ENZYME MJAVIII SPECIFICITY SUBUNIT"/>
    <property type="match status" value="1"/>
</dbReference>
<accession>A0ABY3R5K2</accession>